<dbReference type="Proteomes" id="UP000789702">
    <property type="component" value="Unassembled WGS sequence"/>
</dbReference>
<evidence type="ECO:0000313" key="1">
    <source>
        <dbReference type="EMBL" id="CAG8744668.1"/>
    </source>
</evidence>
<accession>A0ACA9QBG9</accession>
<organism evidence="1 2">
    <name type="scientific">Dentiscutata heterogama</name>
    <dbReference type="NCBI Taxonomy" id="1316150"/>
    <lineage>
        <taxon>Eukaryota</taxon>
        <taxon>Fungi</taxon>
        <taxon>Fungi incertae sedis</taxon>
        <taxon>Mucoromycota</taxon>
        <taxon>Glomeromycotina</taxon>
        <taxon>Glomeromycetes</taxon>
        <taxon>Diversisporales</taxon>
        <taxon>Gigasporaceae</taxon>
        <taxon>Dentiscutata</taxon>
    </lineage>
</organism>
<evidence type="ECO:0000313" key="2">
    <source>
        <dbReference type="Proteomes" id="UP000789702"/>
    </source>
</evidence>
<name>A0ACA9QBG9_9GLOM</name>
<dbReference type="EMBL" id="CAJVPU010042916">
    <property type="protein sequence ID" value="CAG8744668.1"/>
    <property type="molecule type" value="Genomic_DNA"/>
</dbReference>
<sequence>YTIQIQQNQLTLIIPQPNVVPHSVATSNQHAAAQRSKYSQLWGLARQATQLAVECDDDKIAQWLRIFINQKKQFLENKRSSDKVNESEEEDSSTIANSPVIKHRGRPKTKQYKSAIENAQQQPYTCRTC</sequence>
<proteinExistence type="predicted"/>
<feature type="non-terminal residue" evidence="1">
    <location>
        <position position="1"/>
    </location>
</feature>
<keyword evidence="2" id="KW-1185">Reference proteome</keyword>
<gene>
    <name evidence="1" type="ORF">DHETER_LOCUS14268</name>
</gene>
<comment type="caution">
    <text evidence="1">The sequence shown here is derived from an EMBL/GenBank/DDBJ whole genome shotgun (WGS) entry which is preliminary data.</text>
</comment>
<feature type="non-terminal residue" evidence="1">
    <location>
        <position position="129"/>
    </location>
</feature>
<reference evidence="1" key="1">
    <citation type="submission" date="2021-06" db="EMBL/GenBank/DDBJ databases">
        <authorList>
            <person name="Kallberg Y."/>
            <person name="Tangrot J."/>
            <person name="Rosling A."/>
        </authorList>
    </citation>
    <scope>NUCLEOTIDE SEQUENCE</scope>
    <source>
        <strain evidence="1">IL203A</strain>
    </source>
</reference>
<protein>
    <submittedName>
        <fullName evidence="1">13346_t:CDS:1</fullName>
    </submittedName>
</protein>